<dbReference type="InterPro" id="IPR002645">
    <property type="entry name" value="STAS_dom"/>
</dbReference>
<dbReference type="InterPro" id="IPR051932">
    <property type="entry name" value="Bact_StressResp_Reg"/>
</dbReference>
<dbReference type="CDD" id="cd07041">
    <property type="entry name" value="STAS_RsbR_RsbS_like"/>
    <property type="match status" value="1"/>
</dbReference>
<accession>B8G527</accession>
<dbReference type="EMBL" id="CP001337">
    <property type="protein sequence ID" value="ACL23660.1"/>
    <property type="molecule type" value="Genomic_DNA"/>
</dbReference>
<dbReference type="Gene3D" id="3.30.750.24">
    <property type="entry name" value="STAS domain"/>
    <property type="match status" value="1"/>
</dbReference>
<proteinExistence type="predicted"/>
<dbReference type="InterPro" id="IPR036513">
    <property type="entry name" value="STAS_dom_sf"/>
</dbReference>
<evidence type="ECO:0000313" key="3">
    <source>
        <dbReference type="Proteomes" id="UP000002508"/>
    </source>
</evidence>
<dbReference type="AlphaFoldDB" id="B8G527"/>
<sequence>MVEERVLDNLRIPILKIGDILIASIQVALHDASAVQFKDDLLQKIHDTRARGVIIDLTALDVVDSFIGRLIADIAAMAGLMGARVVLTGLQPAVAITLVELGLELPRVLTALNLEKGLAMMQRMTAEESDDGAE</sequence>
<dbReference type="SUPFAM" id="SSF52091">
    <property type="entry name" value="SpoIIaa-like"/>
    <property type="match status" value="1"/>
</dbReference>
<protein>
    <submittedName>
        <fullName evidence="2">Anti-sigma-factor antagonist</fullName>
    </submittedName>
</protein>
<dbReference type="Proteomes" id="UP000002508">
    <property type="component" value="Chromosome"/>
</dbReference>
<dbReference type="eggNOG" id="COG1366">
    <property type="taxonomic scope" value="Bacteria"/>
</dbReference>
<organism evidence="2 3">
    <name type="scientific">Chloroflexus aggregans (strain MD-66 / DSM 9485)</name>
    <dbReference type="NCBI Taxonomy" id="326427"/>
    <lineage>
        <taxon>Bacteria</taxon>
        <taxon>Bacillati</taxon>
        <taxon>Chloroflexota</taxon>
        <taxon>Chloroflexia</taxon>
        <taxon>Chloroflexales</taxon>
        <taxon>Chloroflexineae</taxon>
        <taxon>Chloroflexaceae</taxon>
        <taxon>Chloroflexus</taxon>
    </lineage>
</organism>
<evidence type="ECO:0000259" key="1">
    <source>
        <dbReference type="PROSITE" id="PS50801"/>
    </source>
</evidence>
<reference evidence="2" key="1">
    <citation type="submission" date="2008-12" db="EMBL/GenBank/DDBJ databases">
        <title>Complete sequence of Chloroflexus aggregans DSM 9485.</title>
        <authorList>
            <consortium name="US DOE Joint Genome Institute"/>
            <person name="Lucas S."/>
            <person name="Copeland A."/>
            <person name="Lapidus A."/>
            <person name="Glavina del Rio T."/>
            <person name="Dalin E."/>
            <person name="Tice H."/>
            <person name="Pitluck S."/>
            <person name="Foster B."/>
            <person name="Larimer F."/>
            <person name="Land M."/>
            <person name="Hauser L."/>
            <person name="Kyrpides N."/>
            <person name="Mikhailova N."/>
            <person name="Bryant D."/>
            <person name="Richardson P."/>
        </authorList>
    </citation>
    <scope>NUCLEOTIDE SEQUENCE</scope>
    <source>
        <strain evidence="2">DSM 9485</strain>
    </source>
</reference>
<dbReference type="PANTHER" id="PTHR33745">
    <property type="entry name" value="RSBT ANTAGONIST PROTEIN RSBS-RELATED"/>
    <property type="match status" value="1"/>
</dbReference>
<dbReference type="PROSITE" id="PS50801">
    <property type="entry name" value="STAS"/>
    <property type="match status" value="1"/>
</dbReference>
<dbReference type="STRING" id="326427.Cagg_0736"/>
<gene>
    <name evidence="2" type="ordered locus">Cagg_0736</name>
</gene>
<dbReference type="Pfam" id="PF01740">
    <property type="entry name" value="STAS"/>
    <property type="match status" value="1"/>
</dbReference>
<dbReference type="HOGENOM" id="CLU_138490_0_0_0"/>
<evidence type="ECO:0000313" key="2">
    <source>
        <dbReference type="EMBL" id="ACL23660.1"/>
    </source>
</evidence>
<keyword evidence="3" id="KW-1185">Reference proteome</keyword>
<dbReference type="PANTHER" id="PTHR33745:SF1">
    <property type="entry name" value="RSBT ANTAGONIST PROTEIN RSBS"/>
    <property type="match status" value="1"/>
</dbReference>
<feature type="domain" description="STAS" evidence="1">
    <location>
        <begin position="10"/>
        <end position="121"/>
    </location>
</feature>
<dbReference type="KEGG" id="cag:Cagg_0736"/>
<name>B8G527_CHLAD</name>